<dbReference type="InterPro" id="IPR016181">
    <property type="entry name" value="Acyl_CoA_acyltransferase"/>
</dbReference>
<sequence>MADSGLLLPLPQSVEHARSCALLGVACSEGRIGAAGAERLVWRAQARQVWGLGAVRLISRGPVAAEDGLLQDWLAGLRGGPMLLNAEGLGAEALRAAGFWPLLTPATLALLDLGPAAEMRARLAQKWRNRLNRAEGLGLVIRRMPLARGHWLLAAEAAQARARGYRGLPPAYLEAFAAANPGRALIWQAEQRQKPVAAIAVLRHGPMATWQCGVTLPEGRACHAMTLLLWSAMVWLAERGHTRLDLGILDSEAAAGLARFKLGTGAAPHRLGGTWLRAQALVPLARRLPLRMAGGGGRREKAGAADAAPAQVSR</sequence>
<dbReference type="InterPro" id="IPR050644">
    <property type="entry name" value="PG_Glycine_Bridge_Synth"/>
</dbReference>
<dbReference type="RefSeq" id="WP_089851140.1">
    <property type="nucleotide sequence ID" value="NZ_FNEJ01000026.1"/>
</dbReference>
<dbReference type="EMBL" id="FNEJ01000026">
    <property type="protein sequence ID" value="SDJ33079.1"/>
    <property type="molecule type" value="Genomic_DNA"/>
</dbReference>
<feature type="region of interest" description="Disordered" evidence="1">
    <location>
        <begin position="293"/>
        <end position="314"/>
    </location>
</feature>
<dbReference type="Proteomes" id="UP000199093">
    <property type="component" value="Unassembled WGS sequence"/>
</dbReference>
<dbReference type="STRING" id="555512.SAMN04487993_102650"/>
<organism evidence="3 4">
    <name type="scientific">Salipiger marinus</name>
    <dbReference type="NCBI Taxonomy" id="555512"/>
    <lineage>
        <taxon>Bacteria</taxon>
        <taxon>Pseudomonadati</taxon>
        <taxon>Pseudomonadota</taxon>
        <taxon>Alphaproteobacteria</taxon>
        <taxon>Rhodobacterales</taxon>
        <taxon>Roseobacteraceae</taxon>
        <taxon>Salipiger</taxon>
    </lineage>
</organism>
<gene>
    <name evidence="3" type="ORF">SAMN04487993_102650</name>
</gene>
<feature type="compositionally biased region" description="Low complexity" evidence="1">
    <location>
        <begin position="304"/>
        <end position="314"/>
    </location>
</feature>
<dbReference type="GO" id="GO:0016740">
    <property type="term" value="F:transferase activity"/>
    <property type="evidence" value="ECO:0007669"/>
    <property type="project" value="UniProtKB-KW"/>
</dbReference>
<accession>A0A1G8SV13</accession>
<evidence type="ECO:0000313" key="3">
    <source>
        <dbReference type="EMBL" id="SDJ33079.1"/>
    </source>
</evidence>
<dbReference type="Gene3D" id="3.40.630.30">
    <property type="match status" value="1"/>
</dbReference>
<evidence type="ECO:0000256" key="1">
    <source>
        <dbReference type="SAM" id="MobiDB-lite"/>
    </source>
</evidence>
<dbReference type="PANTHER" id="PTHR36174">
    <property type="entry name" value="LIPID II:GLYCINE GLYCYLTRANSFERASE"/>
    <property type="match status" value="1"/>
</dbReference>
<dbReference type="SUPFAM" id="SSF55729">
    <property type="entry name" value="Acyl-CoA N-acyltransferases (Nat)"/>
    <property type="match status" value="1"/>
</dbReference>
<name>A0A1G8SV13_9RHOB</name>
<dbReference type="AlphaFoldDB" id="A0A1G8SV13"/>
<keyword evidence="4" id="KW-1185">Reference proteome</keyword>
<evidence type="ECO:0000313" key="4">
    <source>
        <dbReference type="Proteomes" id="UP000199093"/>
    </source>
</evidence>
<evidence type="ECO:0000259" key="2">
    <source>
        <dbReference type="Pfam" id="PF13480"/>
    </source>
</evidence>
<reference evidence="3 4" key="1">
    <citation type="submission" date="2016-10" db="EMBL/GenBank/DDBJ databases">
        <authorList>
            <person name="de Groot N.N."/>
        </authorList>
    </citation>
    <scope>NUCLEOTIDE SEQUENCE [LARGE SCALE GENOMIC DNA]</scope>
    <source>
        <strain evidence="3 4">DSM 26424</strain>
    </source>
</reference>
<feature type="domain" description="BioF2-like acetyltransferase" evidence="2">
    <location>
        <begin position="126"/>
        <end position="250"/>
    </location>
</feature>
<protein>
    <submittedName>
        <fullName evidence="3">Acetyltransferase (GNAT) domain-containing protein</fullName>
    </submittedName>
</protein>
<keyword evidence="3" id="KW-0808">Transferase</keyword>
<dbReference type="PANTHER" id="PTHR36174:SF1">
    <property type="entry name" value="LIPID II:GLYCINE GLYCYLTRANSFERASE"/>
    <property type="match status" value="1"/>
</dbReference>
<dbReference type="Pfam" id="PF13480">
    <property type="entry name" value="Acetyltransf_6"/>
    <property type="match status" value="1"/>
</dbReference>
<proteinExistence type="predicted"/>
<dbReference type="OrthoDB" id="341858at2"/>
<dbReference type="InterPro" id="IPR038740">
    <property type="entry name" value="BioF2-like_GNAT_dom"/>
</dbReference>